<dbReference type="RefSeq" id="WP_158362177.1">
    <property type="nucleotide sequence ID" value="NZ_CP034864.1"/>
</dbReference>
<keyword evidence="5 9" id="KW-0653">Protein transport</keyword>
<comment type="function">
    <text evidence="9">Essential subunit of the Sec protein translocation channel SecYEG. Clamps together the 2 halves of SecY. May contact the channel plug during translocation.</text>
</comment>
<comment type="subcellular location">
    <subcellularLocation>
        <location evidence="1">Membrane</location>
    </subcellularLocation>
</comment>
<evidence type="ECO:0000256" key="5">
    <source>
        <dbReference type="ARBA" id="ARBA00022927"/>
    </source>
</evidence>
<dbReference type="InterPro" id="IPR038379">
    <property type="entry name" value="SecE_sf"/>
</dbReference>
<dbReference type="InterPro" id="IPR001901">
    <property type="entry name" value="Translocase_SecE/Sec61-g"/>
</dbReference>
<dbReference type="AlphaFoldDB" id="A0A4D6Y350"/>
<evidence type="ECO:0000256" key="7">
    <source>
        <dbReference type="ARBA" id="ARBA00023010"/>
    </source>
</evidence>
<dbReference type="GO" id="GO:0005886">
    <property type="term" value="C:plasma membrane"/>
    <property type="evidence" value="ECO:0007669"/>
    <property type="project" value="UniProtKB-UniRule"/>
</dbReference>
<dbReference type="NCBIfam" id="TIGR00964">
    <property type="entry name" value="secE_bact"/>
    <property type="match status" value="1"/>
</dbReference>
<feature type="transmembrane region" description="Helical" evidence="9">
    <location>
        <begin position="42"/>
        <end position="61"/>
    </location>
</feature>
<dbReference type="InterPro" id="IPR005807">
    <property type="entry name" value="SecE_bac"/>
</dbReference>
<keyword evidence="6 9" id="KW-1133">Transmembrane helix</keyword>
<dbReference type="PANTHER" id="PTHR33910:SF1">
    <property type="entry name" value="PROTEIN TRANSLOCASE SUBUNIT SECE"/>
    <property type="match status" value="1"/>
</dbReference>
<dbReference type="EMBL" id="CP034864">
    <property type="protein sequence ID" value="QCI23617.1"/>
    <property type="molecule type" value="Genomic_DNA"/>
</dbReference>
<evidence type="ECO:0000256" key="1">
    <source>
        <dbReference type="ARBA" id="ARBA00004370"/>
    </source>
</evidence>
<keyword evidence="7 9" id="KW-0811">Translocation</keyword>
<dbReference type="HAMAP" id="MF_00422">
    <property type="entry name" value="SecE"/>
    <property type="match status" value="1"/>
</dbReference>
<evidence type="ECO:0000256" key="3">
    <source>
        <dbReference type="ARBA" id="ARBA00022475"/>
    </source>
</evidence>
<dbReference type="PRINTS" id="PR01650">
    <property type="entry name" value="SECETRNLCASE"/>
</dbReference>
<dbReference type="GO" id="GO:0008320">
    <property type="term" value="F:protein transmembrane transporter activity"/>
    <property type="evidence" value="ECO:0007669"/>
    <property type="project" value="UniProtKB-UniRule"/>
</dbReference>
<reference evidence="10 11" key="2">
    <citation type="submission" date="2019-05" db="EMBL/GenBank/DDBJ databases">
        <title>Genome evolution of the obligate endosymbiont Buchnera aphidicola.</title>
        <authorList>
            <person name="Moran N.A."/>
        </authorList>
    </citation>
    <scope>NUCLEOTIDE SEQUENCE [LARGE SCALE GENOMIC DNA]</scope>
    <source>
        <strain evidence="10 11">Msa</strain>
    </source>
</reference>
<feature type="transmembrane region" description="Helical" evidence="9">
    <location>
        <begin position="20"/>
        <end position="36"/>
    </location>
</feature>
<evidence type="ECO:0000256" key="9">
    <source>
        <dbReference type="HAMAP-Rule" id="MF_00422"/>
    </source>
</evidence>
<proteinExistence type="inferred from homology"/>
<dbReference type="Pfam" id="PF00584">
    <property type="entry name" value="SecE"/>
    <property type="match status" value="1"/>
</dbReference>
<dbReference type="GO" id="GO:0065002">
    <property type="term" value="P:intracellular protein transmembrane transport"/>
    <property type="evidence" value="ECO:0007669"/>
    <property type="project" value="UniProtKB-UniRule"/>
</dbReference>
<keyword evidence="4 9" id="KW-0812">Transmembrane</keyword>
<feature type="transmembrane region" description="Helical" evidence="9">
    <location>
        <begin position="106"/>
        <end position="125"/>
    </location>
</feature>
<feature type="transmembrane region" description="Helical" evidence="9">
    <location>
        <begin position="82"/>
        <end position="100"/>
    </location>
</feature>
<evidence type="ECO:0000256" key="8">
    <source>
        <dbReference type="ARBA" id="ARBA00023136"/>
    </source>
</evidence>
<dbReference type="PANTHER" id="PTHR33910">
    <property type="entry name" value="PROTEIN TRANSLOCASE SUBUNIT SECE"/>
    <property type="match status" value="1"/>
</dbReference>
<keyword evidence="2 9" id="KW-0813">Transport</keyword>
<name>A0A4D6Y350_9GAMM</name>
<keyword evidence="8 9" id="KW-0472">Membrane</keyword>
<dbReference type="GO" id="GO:0009306">
    <property type="term" value="P:protein secretion"/>
    <property type="evidence" value="ECO:0007669"/>
    <property type="project" value="UniProtKB-UniRule"/>
</dbReference>
<evidence type="ECO:0000256" key="6">
    <source>
        <dbReference type="ARBA" id="ARBA00022989"/>
    </source>
</evidence>
<dbReference type="GO" id="GO:0006605">
    <property type="term" value="P:protein targeting"/>
    <property type="evidence" value="ECO:0007669"/>
    <property type="project" value="UniProtKB-UniRule"/>
</dbReference>
<evidence type="ECO:0000313" key="11">
    <source>
        <dbReference type="Proteomes" id="UP000298745"/>
    </source>
</evidence>
<evidence type="ECO:0000256" key="2">
    <source>
        <dbReference type="ARBA" id="ARBA00022448"/>
    </source>
</evidence>
<comment type="caution">
    <text evidence="9">Lacks conserved residue(s) required for the propagation of feature annotation.</text>
</comment>
<evidence type="ECO:0000256" key="4">
    <source>
        <dbReference type="ARBA" id="ARBA00022692"/>
    </source>
</evidence>
<accession>A0A4D6Y350</accession>
<dbReference type="Gene3D" id="1.20.5.1030">
    <property type="entry name" value="Preprotein translocase secy subunit"/>
    <property type="match status" value="1"/>
</dbReference>
<dbReference type="GO" id="GO:0043952">
    <property type="term" value="P:protein transport by the Sec complex"/>
    <property type="evidence" value="ECO:0007669"/>
    <property type="project" value="UniProtKB-UniRule"/>
</dbReference>
<organism evidence="10 11">
    <name type="scientific">Buchnera aphidicola</name>
    <name type="common">Macrosiphoniella sanborni</name>
    <dbReference type="NCBI Taxonomy" id="1241865"/>
    <lineage>
        <taxon>Bacteria</taxon>
        <taxon>Pseudomonadati</taxon>
        <taxon>Pseudomonadota</taxon>
        <taxon>Gammaproteobacteria</taxon>
        <taxon>Enterobacterales</taxon>
        <taxon>Erwiniaceae</taxon>
        <taxon>Buchnera</taxon>
    </lineage>
</organism>
<dbReference type="Proteomes" id="UP000298745">
    <property type="component" value="Chromosome"/>
</dbReference>
<protein>
    <recommendedName>
        <fullName evidence="9">Protein translocase subunit SecE</fullName>
    </recommendedName>
</protein>
<comment type="similarity">
    <text evidence="9">Belongs to the SecE/SEC61-gamma family.</text>
</comment>
<gene>
    <name evidence="9 10" type="primary">secE</name>
    <name evidence="10" type="ORF">D9V74_00195</name>
</gene>
<comment type="subunit">
    <text evidence="9">Component of the Sec protein translocase complex. Heterotrimer consisting of SecY, SecE and SecG subunits. The heterotrimers can form oligomers, although 1 heterotrimer is thought to be able to translocate proteins. Interacts with the ribosome. Interacts with SecDF, and other proteins may be involved. Interacts with SecA.</text>
</comment>
<keyword evidence="3 9" id="KW-1003">Cell membrane</keyword>
<evidence type="ECO:0000313" key="10">
    <source>
        <dbReference type="EMBL" id="QCI23617.1"/>
    </source>
</evidence>
<sequence length="127" mass="15267">MNKNNYKQNKSKILEKIRWLSILFFFILSFLIKYYFYDIKLFIRIFIISFLIFCAIGTFLYTKTGKYILSSIIMSKQEMNKIIWPGYKETLYTTLIIISVTVLISLLLWFIDSIIFHVIAFIISIRF</sequence>
<dbReference type="OrthoDB" id="9806365at2"/>
<reference evidence="10 11" key="1">
    <citation type="submission" date="2018-12" db="EMBL/GenBank/DDBJ databases">
        <authorList>
            <person name="Chong R.A."/>
        </authorList>
    </citation>
    <scope>NUCLEOTIDE SEQUENCE [LARGE SCALE GENOMIC DNA]</scope>
    <source>
        <strain evidence="10 11">Msa</strain>
    </source>
</reference>